<dbReference type="InterPro" id="IPR057661">
    <property type="entry name" value="RsdA/BaiN/AoA(So)_Rossmann"/>
</dbReference>
<feature type="domain" description="RsdA/BaiN/AoA(So)-like Rossmann fold-like" evidence="4">
    <location>
        <begin position="3"/>
        <end position="407"/>
    </location>
</feature>
<protein>
    <submittedName>
        <fullName evidence="6">NAD(P)/FAD-dependent oxidoreductase</fullName>
    </submittedName>
</protein>
<dbReference type="PANTHER" id="PTHR42887:SF2">
    <property type="entry name" value="OS12G0638800 PROTEIN"/>
    <property type="match status" value="1"/>
</dbReference>
<dbReference type="Proteomes" id="UP001198962">
    <property type="component" value="Unassembled WGS sequence"/>
</dbReference>
<dbReference type="PRINTS" id="PR00411">
    <property type="entry name" value="PNDRDTASEI"/>
</dbReference>
<evidence type="ECO:0000259" key="5">
    <source>
        <dbReference type="Pfam" id="PF22780"/>
    </source>
</evidence>
<dbReference type="Pfam" id="PF22780">
    <property type="entry name" value="HI0933_like_1st"/>
    <property type="match status" value="1"/>
</dbReference>
<evidence type="ECO:0000313" key="7">
    <source>
        <dbReference type="Proteomes" id="UP001198962"/>
    </source>
</evidence>
<evidence type="ECO:0000313" key="6">
    <source>
        <dbReference type="EMBL" id="MCC2165454.1"/>
    </source>
</evidence>
<dbReference type="InterPro" id="IPR004792">
    <property type="entry name" value="BaiN-like"/>
</dbReference>
<organism evidence="6 7">
    <name type="scientific">Brotaphodocola catenula</name>
    <dbReference type="NCBI Taxonomy" id="2885361"/>
    <lineage>
        <taxon>Bacteria</taxon>
        <taxon>Bacillati</taxon>
        <taxon>Bacillota</taxon>
        <taxon>Clostridia</taxon>
        <taxon>Lachnospirales</taxon>
        <taxon>Lachnospiraceae</taxon>
        <taxon>Brotaphodocola</taxon>
    </lineage>
</organism>
<dbReference type="Pfam" id="PF03486">
    <property type="entry name" value="HI0933_like"/>
    <property type="match status" value="1"/>
</dbReference>
<dbReference type="RefSeq" id="WP_177977980.1">
    <property type="nucleotide sequence ID" value="NZ_JAJEPU010000036.1"/>
</dbReference>
<comment type="cofactor">
    <cofactor evidence="1">
        <name>FAD</name>
        <dbReference type="ChEBI" id="CHEBI:57692"/>
    </cofactor>
</comment>
<dbReference type="PRINTS" id="PR00368">
    <property type="entry name" value="FADPNR"/>
</dbReference>
<reference evidence="6" key="1">
    <citation type="submission" date="2021-10" db="EMBL/GenBank/DDBJ databases">
        <title>Anaerobic single-cell dispensing facilitates the cultivation of human gut bacteria.</title>
        <authorList>
            <person name="Afrizal A."/>
        </authorList>
    </citation>
    <scope>NUCLEOTIDE SEQUENCE</scope>
    <source>
        <strain evidence="6">CLA-AA-H274</strain>
    </source>
</reference>
<keyword evidence="2" id="KW-0285">Flavoprotein</keyword>
<accession>A0AAE3DKL2</accession>
<evidence type="ECO:0000256" key="2">
    <source>
        <dbReference type="ARBA" id="ARBA00022630"/>
    </source>
</evidence>
<evidence type="ECO:0000256" key="1">
    <source>
        <dbReference type="ARBA" id="ARBA00001974"/>
    </source>
</evidence>
<gene>
    <name evidence="6" type="ORF">LKD32_11335</name>
</gene>
<dbReference type="InterPro" id="IPR023166">
    <property type="entry name" value="BaiN-like_dom_sf"/>
</dbReference>
<dbReference type="Gene3D" id="2.40.30.10">
    <property type="entry name" value="Translation factors"/>
    <property type="match status" value="1"/>
</dbReference>
<dbReference type="PANTHER" id="PTHR42887">
    <property type="entry name" value="OS12G0638800 PROTEIN"/>
    <property type="match status" value="1"/>
</dbReference>
<proteinExistence type="predicted"/>
<evidence type="ECO:0000259" key="4">
    <source>
        <dbReference type="Pfam" id="PF03486"/>
    </source>
</evidence>
<dbReference type="InterPro" id="IPR036188">
    <property type="entry name" value="FAD/NAD-bd_sf"/>
</dbReference>
<dbReference type="InterPro" id="IPR055178">
    <property type="entry name" value="RsdA/BaiN/AoA(So)-like_dom"/>
</dbReference>
<dbReference type="Gene3D" id="3.50.50.60">
    <property type="entry name" value="FAD/NAD(P)-binding domain"/>
    <property type="match status" value="1"/>
</dbReference>
<dbReference type="SUPFAM" id="SSF51905">
    <property type="entry name" value="FAD/NAD(P)-binding domain"/>
    <property type="match status" value="1"/>
</dbReference>
<comment type="caution">
    <text evidence="6">The sequence shown here is derived from an EMBL/GenBank/DDBJ whole genome shotgun (WGS) entry which is preliminary data.</text>
</comment>
<evidence type="ECO:0000256" key="3">
    <source>
        <dbReference type="ARBA" id="ARBA00022827"/>
    </source>
</evidence>
<dbReference type="SUPFAM" id="SSF160996">
    <property type="entry name" value="HI0933 insert domain-like"/>
    <property type="match status" value="1"/>
</dbReference>
<name>A0AAE3DKL2_9FIRM</name>
<dbReference type="Gene3D" id="1.10.8.260">
    <property type="entry name" value="HI0933 insert domain-like"/>
    <property type="match status" value="1"/>
</dbReference>
<keyword evidence="3" id="KW-0274">FAD</keyword>
<sequence length="411" mass="45053">MSRVAVIGGGAAGMMAAIASAEAGHEVSLYEKNEKLGKKLFITGKGRCNVTNACATEELFDHVVTNPKFLYSSFYGLTNYDVMDKVEQWGCPLKTERGERVFPVSDKSSDVIRAFSSRLREVGVDVHLYSEVEGIETKDDRVSGIRLRKEKKTIPADAVIVATGGMSYQTTGSTGDGYEFAKKVGHKVTELSPALVPFVVKEQQTVKQLQGLSLKNVNVSIQKGEKSIYEEFGEMLFTHFGVSGPVLLSASSYVAKTLKKMPLTLSIDLKPALSREQLDARILRDFDEIKNKQFKNALVHLLPGKLVPVIVERSGISPEKQVNEITRVEREQIVEAMKNFRLTLTGLRDFKEAIITQGGVSVKEINPSTMESKLVGGLYFVGEVLDLDAVTGGFNLQIAWSTGHLAGISIE</sequence>
<dbReference type="EMBL" id="JAJEPU010000036">
    <property type="protein sequence ID" value="MCC2165454.1"/>
    <property type="molecule type" value="Genomic_DNA"/>
</dbReference>
<dbReference type="AlphaFoldDB" id="A0AAE3DKL2"/>
<dbReference type="NCBIfam" id="TIGR00275">
    <property type="entry name" value="aminoacetone oxidase family FAD-binding enzyme"/>
    <property type="match status" value="1"/>
</dbReference>
<keyword evidence="7" id="KW-1185">Reference proteome</keyword>
<feature type="domain" description="RsdA/BaiN/AoA(So)-like insert" evidence="5">
    <location>
        <begin position="193"/>
        <end position="355"/>
    </location>
</feature>